<sequence length="201" mass="21622">MHPSHPHHHAPGSSPPYVGAPEPAPTPDAAAATTASSHELFAQGDPSLRDRESQVTAGEAESAEQDQAGKDKKDKKKPSRRIYITWERPSDIALKVGTYVMGRGAYELAQLHRWVRGEIAQGARLARHRVRQGVATAKLRRSDPTVAPDLDPDHASGRERPAPTSTPDAAAPQPVPSPEPQPALFPESEVLPDPGSEQRGM</sequence>
<feature type="region of interest" description="Disordered" evidence="1">
    <location>
        <begin position="1"/>
        <end position="82"/>
    </location>
</feature>
<dbReference type="EMBL" id="JAGDYL010000005">
    <property type="protein sequence ID" value="MBO1804474.1"/>
    <property type="molecule type" value="Genomic_DNA"/>
</dbReference>
<protein>
    <submittedName>
        <fullName evidence="2">Uncharacterized protein</fullName>
    </submittedName>
</protein>
<evidence type="ECO:0000256" key="1">
    <source>
        <dbReference type="SAM" id="MobiDB-lite"/>
    </source>
</evidence>
<comment type="caution">
    <text evidence="2">The sequence shown here is derived from an EMBL/GenBank/DDBJ whole genome shotgun (WGS) entry which is preliminary data.</text>
</comment>
<feature type="compositionally biased region" description="Pro residues" evidence="1">
    <location>
        <begin position="173"/>
        <end position="183"/>
    </location>
</feature>
<name>A0A939RYI5_9MICO</name>
<feature type="compositionally biased region" description="Basic residues" evidence="1">
    <location>
        <begin position="1"/>
        <end position="10"/>
    </location>
</feature>
<organism evidence="2 3">
    <name type="scientific">Leucobacter ruminantium</name>
    <dbReference type="NCBI Taxonomy" id="1289170"/>
    <lineage>
        <taxon>Bacteria</taxon>
        <taxon>Bacillati</taxon>
        <taxon>Actinomycetota</taxon>
        <taxon>Actinomycetes</taxon>
        <taxon>Micrococcales</taxon>
        <taxon>Microbacteriaceae</taxon>
        <taxon>Leucobacter</taxon>
    </lineage>
</organism>
<feature type="compositionally biased region" description="Basic and acidic residues" evidence="1">
    <location>
        <begin position="151"/>
        <end position="161"/>
    </location>
</feature>
<feature type="region of interest" description="Disordered" evidence="1">
    <location>
        <begin position="134"/>
        <end position="201"/>
    </location>
</feature>
<keyword evidence="3" id="KW-1185">Reference proteome</keyword>
<dbReference type="RefSeq" id="WP_208044955.1">
    <property type="nucleotide sequence ID" value="NZ_JAGDYL010000005.1"/>
</dbReference>
<evidence type="ECO:0000313" key="3">
    <source>
        <dbReference type="Proteomes" id="UP000664398"/>
    </source>
</evidence>
<dbReference type="Proteomes" id="UP000664398">
    <property type="component" value="Unassembled WGS sequence"/>
</dbReference>
<proteinExistence type="predicted"/>
<gene>
    <name evidence="2" type="ORF">J4H91_03970</name>
</gene>
<feature type="compositionally biased region" description="Low complexity" evidence="1">
    <location>
        <begin position="162"/>
        <end position="172"/>
    </location>
</feature>
<reference evidence="2" key="1">
    <citation type="submission" date="2021-03" db="EMBL/GenBank/DDBJ databases">
        <title>Leucobacter chromiisoli sp. nov., isolated from chromium-containing soil of chemical plant.</title>
        <authorList>
            <person name="Xu Z."/>
        </authorList>
    </citation>
    <scope>NUCLEOTIDE SEQUENCE</scope>
    <source>
        <strain evidence="2">A2</strain>
    </source>
</reference>
<evidence type="ECO:0000313" key="2">
    <source>
        <dbReference type="EMBL" id="MBO1804474.1"/>
    </source>
</evidence>
<accession>A0A939RYI5</accession>
<dbReference type="AlphaFoldDB" id="A0A939RYI5"/>